<name>A0A511R2C6_9DEIN</name>
<accession>A0A511R2C6</accession>
<dbReference type="Pfam" id="PF04389">
    <property type="entry name" value="Peptidase_M28"/>
    <property type="match status" value="1"/>
</dbReference>
<dbReference type="AlphaFoldDB" id="A0A511R2C6"/>
<organism evidence="4 5">
    <name type="scientific">Meiothermus hypogaeus NBRC 106114</name>
    <dbReference type="NCBI Taxonomy" id="1227553"/>
    <lineage>
        <taxon>Bacteria</taxon>
        <taxon>Thermotogati</taxon>
        <taxon>Deinococcota</taxon>
        <taxon>Deinococci</taxon>
        <taxon>Thermales</taxon>
        <taxon>Thermaceae</taxon>
        <taxon>Meiothermus</taxon>
    </lineage>
</organism>
<evidence type="ECO:0000259" key="2">
    <source>
        <dbReference type="Pfam" id="PF02225"/>
    </source>
</evidence>
<keyword evidence="4" id="KW-0378">Hydrolase</keyword>
<dbReference type="Pfam" id="PF02225">
    <property type="entry name" value="PA"/>
    <property type="match status" value="1"/>
</dbReference>
<dbReference type="InterPro" id="IPR046450">
    <property type="entry name" value="PA_dom_sf"/>
</dbReference>
<evidence type="ECO:0000256" key="1">
    <source>
        <dbReference type="SAM" id="SignalP"/>
    </source>
</evidence>
<protein>
    <submittedName>
        <fullName evidence="4">Aminopeptidase</fullName>
    </submittedName>
</protein>
<reference evidence="4 5" key="1">
    <citation type="submission" date="2019-07" db="EMBL/GenBank/DDBJ databases">
        <title>Whole genome shotgun sequence of Meiothermus hypogaeus NBRC 106114.</title>
        <authorList>
            <person name="Hosoyama A."/>
            <person name="Uohara A."/>
            <person name="Ohji S."/>
            <person name="Ichikawa N."/>
        </authorList>
    </citation>
    <scope>NUCLEOTIDE SEQUENCE [LARGE SCALE GENOMIC DNA]</scope>
    <source>
        <strain evidence="4 5">NBRC 106114</strain>
    </source>
</reference>
<comment type="caution">
    <text evidence="4">The sequence shown here is derived from an EMBL/GenBank/DDBJ whole genome shotgun (WGS) entry which is preliminary data.</text>
</comment>
<dbReference type="GO" id="GO:0006508">
    <property type="term" value="P:proteolysis"/>
    <property type="evidence" value="ECO:0007669"/>
    <property type="project" value="InterPro"/>
</dbReference>
<feature type="chain" id="PRO_5022046088" evidence="1">
    <location>
        <begin position="25"/>
        <end position="391"/>
    </location>
</feature>
<proteinExistence type="predicted"/>
<dbReference type="PANTHER" id="PTHR12147">
    <property type="entry name" value="METALLOPEPTIDASE M28 FAMILY MEMBER"/>
    <property type="match status" value="1"/>
</dbReference>
<keyword evidence="4" id="KW-0031">Aminopeptidase</keyword>
<evidence type="ECO:0000313" key="5">
    <source>
        <dbReference type="Proteomes" id="UP000321197"/>
    </source>
</evidence>
<evidence type="ECO:0000259" key="3">
    <source>
        <dbReference type="Pfam" id="PF04389"/>
    </source>
</evidence>
<dbReference type="Gene3D" id="3.40.630.10">
    <property type="entry name" value="Zn peptidases"/>
    <property type="match status" value="1"/>
</dbReference>
<feature type="signal peptide" evidence="1">
    <location>
        <begin position="1"/>
        <end position="24"/>
    </location>
</feature>
<dbReference type="InterPro" id="IPR003137">
    <property type="entry name" value="PA_domain"/>
</dbReference>
<evidence type="ECO:0000313" key="4">
    <source>
        <dbReference type="EMBL" id="GEM83770.1"/>
    </source>
</evidence>
<dbReference type="RefSeq" id="WP_119340090.1">
    <property type="nucleotide sequence ID" value="NZ_BJXL01000060.1"/>
</dbReference>
<gene>
    <name evidence="4" type="ORF">MHY01S_19360</name>
</gene>
<dbReference type="SUPFAM" id="SSF53187">
    <property type="entry name" value="Zn-dependent exopeptidases"/>
    <property type="match status" value="1"/>
</dbReference>
<dbReference type="InterPro" id="IPR045175">
    <property type="entry name" value="M28_fam"/>
</dbReference>
<dbReference type="Gene3D" id="3.50.30.30">
    <property type="match status" value="1"/>
</dbReference>
<dbReference type="PANTHER" id="PTHR12147:SF26">
    <property type="entry name" value="PEPTIDASE M28 DOMAIN-CONTAINING PROTEIN"/>
    <property type="match status" value="1"/>
</dbReference>
<dbReference type="Proteomes" id="UP000321197">
    <property type="component" value="Unassembled WGS sequence"/>
</dbReference>
<feature type="domain" description="PA" evidence="2">
    <location>
        <begin position="105"/>
        <end position="186"/>
    </location>
</feature>
<keyword evidence="1" id="KW-0732">Signal</keyword>
<dbReference type="SUPFAM" id="SSF52025">
    <property type="entry name" value="PA domain"/>
    <property type="match status" value="1"/>
</dbReference>
<keyword evidence="4" id="KW-0645">Protease</keyword>
<dbReference type="GO" id="GO:0008235">
    <property type="term" value="F:metalloexopeptidase activity"/>
    <property type="evidence" value="ECO:0007669"/>
    <property type="project" value="InterPro"/>
</dbReference>
<dbReference type="EMBL" id="BJXL01000060">
    <property type="protein sequence ID" value="GEM83770.1"/>
    <property type="molecule type" value="Genomic_DNA"/>
</dbReference>
<dbReference type="GO" id="GO:0004177">
    <property type="term" value="F:aminopeptidase activity"/>
    <property type="evidence" value="ECO:0007669"/>
    <property type="project" value="UniProtKB-KW"/>
</dbReference>
<dbReference type="OrthoDB" id="9762302at2"/>
<dbReference type="InterPro" id="IPR007484">
    <property type="entry name" value="Peptidase_M28"/>
</dbReference>
<sequence>MGKTLFSRAVLGLVALWLLAQVQAFSTERMQADLQALQSQGPRVAGTPAVAAAGEYLAAELRKAGYTVEYFPFTYSRTRDQGSSLVVGSTSFPVNSVSGSPSRRVEGPLAVVPGAGLADDFAGLNLQGRIAVVRRGGIPGLEKARLAAEKGALAVILVTEEPSSTRFTFGGSSPIPGVTLSRSNGEGLFSQAGDRAVLETRIVTEEVQGRNVIAKRSSQNPLAIVGAHYDSVPGSPGANDNASGTATVLELARQLAPSPLSERIWFMFFDGEEDGLWGSRRFVEQNPELVRGLKAMLNLDMVGVDVNGSLGIGGSNELRALADCNALQVACGSAPGGGSDHVPFAQAGVPVLFFFRGLDPNYHRPTDTLADPVLLAQTGQVVRGILERLLR</sequence>
<feature type="domain" description="Peptidase M28" evidence="3">
    <location>
        <begin position="211"/>
        <end position="382"/>
    </location>
</feature>